<dbReference type="InterPro" id="IPR014509">
    <property type="entry name" value="YjdF-like"/>
</dbReference>
<comment type="caution">
    <text evidence="2">The sequence shown here is derived from an EMBL/GenBank/DDBJ whole genome shotgun (WGS) entry which is preliminary data.</text>
</comment>
<accession>A0A2M7Q974</accession>
<name>A0A2M7Q974_9BACT</name>
<protein>
    <submittedName>
        <fullName evidence="2">Uncharacterized protein</fullName>
    </submittedName>
</protein>
<keyword evidence="1" id="KW-1133">Transmembrane helix</keyword>
<dbReference type="Pfam" id="PF09997">
    <property type="entry name" value="DUF2238"/>
    <property type="match status" value="1"/>
</dbReference>
<dbReference type="Proteomes" id="UP000230363">
    <property type="component" value="Unassembled WGS sequence"/>
</dbReference>
<reference evidence="3" key="1">
    <citation type="submission" date="2017-09" db="EMBL/GenBank/DDBJ databases">
        <title>Depth-based differentiation of microbial function through sediment-hosted aquifers and enrichment of novel symbionts in the deep terrestrial subsurface.</title>
        <authorList>
            <person name="Probst A.J."/>
            <person name="Ladd B."/>
            <person name="Jarett J.K."/>
            <person name="Geller-Mcgrath D.E."/>
            <person name="Sieber C.M.K."/>
            <person name="Emerson J.B."/>
            <person name="Anantharaman K."/>
            <person name="Thomas B.C."/>
            <person name="Malmstrom R."/>
            <person name="Stieglmeier M."/>
            <person name="Klingl A."/>
            <person name="Woyke T."/>
            <person name="Ryan C.M."/>
            <person name="Banfield J.F."/>
        </authorList>
    </citation>
    <scope>NUCLEOTIDE SEQUENCE [LARGE SCALE GENOMIC DNA]</scope>
</reference>
<feature type="transmembrane region" description="Helical" evidence="1">
    <location>
        <begin position="55"/>
        <end position="74"/>
    </location>
</feature>
<sequence length="102" mass="12109">MSPELFCYRARTVDFWNFIIRFIIGFEYDKLVHFIVPLIFIVNFVSVFGKWRGLIFSQSLIAISISIFLFGLFWEIFEFSSDMLFGTETFGIYSKKAFRDTI</sequence>
<gene>
    <name evidence="2" type="ORF">COY96_00745</name>
</gene>
<evidence type="ECO:0000256" key="1">
    <source>
        <dbReference type="SAM" id="Phobius"/>
    </source>
</evidence>
<proteinExistence type="predicted"/>
<evidence type="ECO:0000313" key="3">
    <source>
        <dbReference type="Proteomes" id="UP000230363"/>
    </source>
</evidence>
<feature type="transmembrane region" description="Helical" evidence="1">
    <location>
        <begin position="31"/>
        <end position="49"/>
    </location>
</feature>
<evidence type="ECO:0000313" key="2">
    <source>
        <dbReference type="EMBL" id="PIY59630.1"/>
    </source>
</evidence>
<keyword evidence="1" id="KW-0472">Membrane</keyword>
<organism evidence="2 3">
    <name type="scientific">Candidatus Wolfebacteria bacterium CG_4_10_14_0_8_um_filter_37_11</name>
    <dbReference type="NCBI Taxonomy" id="1975062"/>
    <lineage>
        <taxon>Bacteria</taxon>
        <taxon>Candidatus Wolfeibacteriota</taxon>
    </lineage>
</organism>
<dbReference type="EMBL" id="PFKZ01000028">
    <property type="protein sequence ID" value="PIY59630.1"/>
    <property type="molecule type" value="Genomic_DNA"/>
</dbReference>
<keyword evidence="1" id="KW-0812">Transmembrane</keyword>
<dbReference type="AlphaFoldDB" id="A0A2M7Q974"/>